<evidence type="ECO:0000256" key="1">
    <source>
        <dbReference type="SAM" id="SignalP"/>
    </source>
</evidence>
<feature type="chain" id="PRO_5037401950" evidence="1">
    <location>
        <begin position="22"/>
        <end position="79"/>
    </location>
</feature>
<keyword evidence="1" id="KW-0732">Signal</keyword>
<organism evidence="3 4">
    <name type="scientific">Ditylenchus dipsaci</name>
    <dbReference type="NCBI Taxonomy" id="166011"/>
    <lineage>
        <taxon>Eukaryota</taxon>
        <taxon>Metazoa</taxon>
        <taxon>Ecdysozoa</taxon>
        <taxon>Nematoda</taxon>
        <taxon>Chromadorea</taxon>
        <taxon>Rhabditida</taxon>
        <taxon>Tylenchina</taxon>
        <taxon>Tylenchomorpha</taxon>
        <taxon>Sphaerularioidea</taxon>
        <taxon>Anguinidae</taxon>
        <taxon>Anguininae</taxon>
        <taxon>Ditylenchus</taxon>
    </lineage>
</organism>
<evidence type="ECO:0000313" key="3">
    <source>
        <dbReference type="Proteomes" id="UP000887574"/>
    </source>
</evidence>
<name>A0A915EPP3_9BILA</name>
<feature type="domain" description="PiggyBac transposable element-derived protein" evidence="2">
    <location>
        <begin position="32"/>
        <end position="77"/>
    </location>
</feature>
<dbReference type="PANTHER" id="PTHR47272">
    <property type="entry name" value="DDE_TNP_1_7 DOMAIN-CONTAINING PROTEIN"/>
    <property type="match status" value="1"/>
</dbReference>
<dbReference type="Pfam" id="PF13843">
    <property type="entry name" value="DDE_Tnp_1_7"/>
    <property type="match status" value="1"/>
</dbReference>
<proteinExistence type="predicted"/>
<sequence>MIAMFIGCLLAFSLLACLLHTLDLILPMNQVMRWSKEAREKVPMPQPHMFGAYNTFMGGVDRMDQNISNYRVSIKSKNI</sequence>
<reference evidence="4" key="1">
    <citation type="submission" date="2022-11" db="UniProtKB">
        <authorList>
            <consortium name="WormBaseParasite"/>
        </authorList>
    </citation>
    <scope>IDENTIFICATION</scope>
</reference>
<feature type="signal peptide" evidence="1">
    <location>
        <begin position="1"/>
        <end position="21"/>
    </location>
</feature>
<dbReference type="WBParaSite" id="jg9074">
    <property type="protein sequence ID" value="jg9074"/>
    <property type="gene ID" value="jg9074"/>
</dbReference>
<dbReference type="AlphaFoldDB" id="A0A915EPP3"/>
<keyword evidence="3" id="KW-1185">Reference proteome</keyword>
<protein>
    <submittedName>
        <fullName evidence="4">PiggyBac transposable element-derived protein domain-containing protein</fullName>
    </submittedName>
</protein>
<accession>A0A915EPP3</accession>
<dbReference type="InterPro" id="IPR029526">
    <property type="entry name" value="PGBD"/>
</dbReference>
<dbReference type="Proteomes" id="UP000887574">
    <property type="component" value="Unplaced"/>
</dbReference>
<evidence type="ECO:0000259" key="2">
    <source>
        <dbReference type="Pfam" id="PF13843"/>
    </source>
</evidence>
<evidence type="ECO:0000313" key="4">
    <source>
        <dbReference type="WBParaSite" id="jg9074"/>
    </source>
</evidence>